<evidence type="ECO:0000256" key="2">
    <source>
        <dbReference type="PROSITE-ProRule" id="PRU00708"/>
    </source>
</evidence>
<dbReference type="InterPro" id="IPR002885">
    <property type="entry name" value="PPR_rpt"/>
</dbReference>
<accession>A0ABN9SYJ6</accession>
<sequence>MVEATLESDPADHLQRCDQRVREGPAVAAGHGILERDVQSEFGVQRYLQRCDQRVREGRAVAAGLVVAQRDCGGQVGAWGLSYSAGISACQKGEQWQRALWLLSEMRGAEVEPNLFSYSAAISACEKGEQWQQAMLLLGEMWGAKLAPDVVSTARGSVRARRANSGSVPCLC</sequence>
<evidence type="ECO:0000313" key="4">
    <source>
        <dbReference type="Proteomes" id="UP001189429"/>
    </source>
</evidence>
<evidence type="ECO:0000256" key="1">
    <source>
        <dbReference type="ARBA" id="ARBA00022737"/>
    </source>
</evidence>
<proteinExistence type="predicted"/>
<name>A0ABN9SYJ6_9DINO</name>
<evidence type="ECO:0008006" key="5">
    <source>
        <dbReference type="Google" id="ProtNLM"/>
    </source>
</evidence>
<evidence type="ECO:0000313" key="3">
    <source>
        <dbReference type="EMBL" id="CAK0837627.1"/>
    </source>
</evidence>
<comment type="caution">
    <text evidence="3">The sequence shown here is derived from an EMBL/GenBank/DDBJ whole genome shotgun (WGS) entry which is preliminary data.</text>
</comment>
<gene>
    <name evidence="3" type="ORF">PCOR1329_LOCUS33772</name>
</gene>
<dbReference type="PANTHER" id="PTHR47936:SF1">
    <property type="entry name" value="PENTATRICOPEPTIDE REPEAT-CONTAINING PROTEIN GUN1, CHLOROPLASTIC"/>
    <property type="match status" value="1"/>
</dbReference>
<organism evidence="3 4">
    <name type="scientific">Prorocentrum cordatum</name>
    <dbReference type="NCBI Taxonomy" id="2364126"/>
    <lineage>
        <taxon>Eukaryota</taxon>
        <taxon>Sar</taxon>
        <taxon>Alveolata</taxon>
        <taxon>Dinophyceae</taxon>
        <taxon>Prorocentrales</taxon>
        <taxon>Prorocentraceae</taxon>
        <taxon>Prorocentrum</taxon>
    </lineage>
</organism>
<feature type="repeat" description="PPR" evidence="2">
    <location>
        <begin position="114"/>
        <end position="148"/>
    </location>
</feature>
<dbReference type="InterPro" id="IPR011990">
    <property type="entry name" value="TPR-like_helical_dom_sf"/>
</dbReference>
<dbReference type="Gene3D" id="1.25.40.10">
    <property type="entry name" value="Tetratricopeptide repeat domain"/>
    <property type="match status" value="1"/>
</dbReference>
<dbReference type="PANTHER" id="PTHR47936">
    <property type="entry name" value="PPR_LONG DOMAIN-CONTAINING PROTEIN"/>
    <property type="match status" value="1"/>
</dbReference>
<dbReference type="Proteomes" id="UP001189429">
    <property type="component" value="Unassembled WGS sequence"/>
</dbReference>
<reference evidence="3" key="1">
    <citation type="submission" date="2023-10" db="EMBL/GenBank/DDBJ databases">
        <authorList>
            <person name="Chen Y."/>
            <person name="Shah S."/>
            <person name="Dougan E. K."/>
            <person name="Thang M."/>
            <person name="Chan C."/>
        </authorList>
    </citation>
    <scope>NUCLEOTIDE SEQUENCE [LARGE SCALE GENOMIC DNA]</scope>
</reference>
<protein>
    <recommendedName>
        <fullName evidence="5">Pentatricopeptide repeat-containing protein, chloroplastic</fullName>
    </recommendedName>
</protein>
<dbReference type="PROSITE" id="PS51375">
    <property type="entry name" value="PPR"/>
    <property type="match status" value="1"/>
</dbReference>
<keyword evidence="4" id="KW-1185">Reference proteome</keyword>
<keyword evidence="1" id="KW-0677">Repeat</keyword>
<dbReference type="Pfam" id="PF13812">
    <property type="entry name" value="PPR_3"/>
    <property type="match status" value="1"/>
</dbReference>
<dbReference type="EMBL" id="CAUYUJ010014167">
    <property type="protein sequence ID" value="CAK0837627.1"/>
    <property type="molecule type" value="Genomic_DNA"/>
</dbReference>